<feature type="region of interest" description="Disordered" evidence="1">
    <location>
        <begin position="82"/>
        <end position="103"/>
    </location>
</feature>
<evidence type="ECO:0000313" key="2">
    <source>
        <dbReference type="EnsemblPlants" id="Solyc05g016680.1.1"/>
    </source>
</evidence>
<sequence>MNIDNNQIPNSPVVYATQMWDISSNFNPTMNPLTRPDLPFFTPLENMGRGGGWENQMVLSMDTTNDDTTTSITRTILCKELSSPSSPRAGVGGNKGRNGGRPYVQKKTSLRGVALMLFLEVEGKNFIFNWPITLTKCLLDIHPPINCAAAKFAVVLSPILEEIPHLEDVNEKPNRTLPGPGCPPPIFLPEF</sequence>
<keyword evidence="3" id="KW-1185">Reference proteome</keyword>
<evidence type="ECO:0000256" key="1">
    <source>
        <dbReference type="SAM" id="MobiDB-lite"/>
    </source>
</evidence>
<feature type="compositionally biased region" description="Gly residues" evidence="1">
    <location>
        <begin position="90"/>
        <end position="99"/>
    </location>
</feature>
<accession>K4BZ27</accession>
<organism evidence="2">
    <name type="scientific">Solanum lycopersicum</name>
    <name type="common">Tomato</name>
    <name type="synonym">Lycopersicon esculentum</name>
    <dbReference type="NCBI Taxonomy" id="4081"/>
    <lineage>
        <taxon>Eukaryota</taxon>
        <taxon>Viridiplantae</taxon>
        <taxon>Streptophyta</taxon>
        <taxon>Embryophyta</taxon>
        <taxon>Tracheophyta</taxon>
        <taxon>Spermatophyta</taxon>
        <taxon>Magnoliopsida</taxon>
        <taxon>eudicotyledons</taxon>
        <taxon>Gunneridae</taxon>
        <taxon>Pentapetalae</taxon>
        <taxon>asterids</taxon>
        <taxon>lamiids</taxon>
        <taxon>Solanales</taxon>
        <taxon>Solanaceae</taxon>
        <taxon>Solanoideae</taxon>
        <taxon>Solaneae</taxon>
        <taxon>Solanum</taxon>
        <taxon>Solanum subgen. Lycopersicon</taxon>
    </lineage>
</organism>
<reference evidence="2" key="2">
    <citation type="submission" date="2015-06" db="UniProtKB">
        <authorList>
            <consortium name="EnsemblPlants"/>
        </authorList>
    </citation>
    <scope>IDENTIFICATION</scope>
    <source>
        <strain evidence="2">cv. Heinz 1706</strain>
    </source>
</reference>
<proteinExistence type="predicted"/>
<dbReference type="Proteomes" id="UP000004994">
    <property type="component" value="Chromosome 5"/>
</dbReference>
<dbReference type="Gramene" id="Solyc05g016680.1.1">
    <property type="protein sequence ID" value="Solyc05g016680.1.1"/>
    <property type="gene ID" value="Solyc05g016680.1"/>
</dbReference>
<reference evidence="2" key="1">
    <citation type="journal article" date="2012" name="Nature">
        <title>The tomato genome sequence provides insights into fleshy fruit evolution.</title>
        <authorList>
            <consortium name="Tomato Genome Consortium"/>
        </authorList>
    </citation>
    <scope>NUCLEOTIDE SEQUENCE [LARGE SCALE GENOMIC DNA]</scope>
    <source>
        <strain evidence="2">cv. Heinz 1706</strain>
    </source>
</reference>
<dbReference type="HOGENOM" id="CLU_1423761_0_0_1"/>
<name>K4BZ27_SOLLC</name>
<dbReference type="InParanoid" id="K4BZ27"/>
<dbReference type="EnsemblPlants" id="Solyc05g016680.1.1">
    <property type="protein sequence ID" value="Solyc05g016680.1.1"/>
    <property type="gene ID" value="Solyc05g016680.1"/>
</dbReference>
<protein>
    <submittedName>
        <fullName evidence="2">Uncharacterized protein</fullName>
    </submittedName>
</protein>
<dbReference type="AlphaFoldDB" id="K4BZ27"/>
<dbReference type="PaxDb" id="4081-Solyc05g016680.1.1"/>
<evidence type="ECO:0000313" key="3">
    <source>
        <dbReference type="Proteomes" id="UP000004994"/>
    </source>
</evidence>